<feature type="compositionally biased region" description="Pro residues" evidence="1">
    <location>
        <begin position="1"/>
        <end position="17"/>
    </location>
</feature>
<evidence type="ECO:0000313" key="3">
    <source>
        <dbReference type="Proteomes" id="UP000811609"/>
    </source>
</evidence>
<dbReference type="Proteomes" id="UP000811609">
    <property type="component" value="Chromosome 3"/>
</dbReference>
<dbReference type="AlphaFoldDB" id="A0A8T1QZF8"/>
<dbReference type="EMBL" id="CM031811">
    <property type="protein sequence ID" value="KAG6659639.1"/>
    <property type="molecule type" value="Genomic_DNA"/>
</dbReference>
<comment type="caution">
    <text evidence="2">The sequence shown here is derived from an EMBL/GenBank/DDBJ whole genome shotgun (WGS) entry which is preliminary data.</text>
</comment>
<accession>A0A8T1QZF8</accession>
<evidence type="ECO:0000313" key="2">
    <source>
        <dbReference type="EMBL" id="KAG6659639.1"/>
    </source>
</evidence>
<evidence type="ECO:0000256" key="1">
    <source>
        <dbReference type="SAM" id="MobiDB-lite"/>
    </source>
</evidence>
<keyword evidence="3" id="KW-1185">Reference proteome</keyword>
<reference evidence="2" key="1">
    <citation type="submission" date="2020-12" db="EMBL/GenBank/DDBJ databases">
        <title>WGS assembly of Carya illinoinensis cv. Pawnee.</title>
        <authorList>
            <person name="Platts A."/>
            <person name="Shu S."/>
            <person name="Wright S."/>
            <person name="Barry K."/>
            <person name="Edger P."/>
            <person name="Pires J.C."/>
            <person name="Schmutz J."/>
        </authorList>
    </citation>
    <scope>NUCLEOTIDE SEQUENCE</scope>
    <source>
        <tissue evidence="2">Leaf</tissue>
    </source>
</reference>
<name>A0A8T1QZF8_CARIL</name>
<proteinExistence type="predicted"/>
<gene>
    <name evidence="2" type="ORF">CIPAW_03G049900</name>
</gene>
<sequence length="106" mass="11366">MPAPAPAPPPSGHQPDPPKPKANNLNNEAHKPKNKKTKQDRNEKLGAVSTATPLSDLHPCERLHPRSAHPQCTFESLPKKPSSVFLGRNRAPCTSVCIVPSSVLLG</sequence>
<feature type="region of interest" description="Disordered" evidence="1">
    <location>
        <begin position="1"/>
        <end position="62"/>
    </location>
</feature>
<organism evidence="2 3">
    <name type="scientific">Carya illinoinensis</name>
    <name type="common">Pecan</name>
    <dbReference type="NCBI Taxonomy" id="32201"/>
    <lineage>
        <taxon>Eukaryota</taxon>
        <taxon>Viridiplantae</taxon>
        <taxon>Streptophyta</taxon>
        <taxon>Embryophyta</taxon>
        <taxon>Tracheophyta</taxon>
        <taxon>Spermatophyta</taxon>
        <taxon>Magnoliopsida</taxon>
        <taxon>eudicotyledons</taxon>
        <taxon>Gunneridae</taxon>
        <taxon>Pentapetalae</taxon>
        <taxon>rosids</taxon>
        <taxon>fabids</taxon>
        <taxon>Fagales</taxon>
        <taxon>Juglandaceae</taxon>
        <taxon>Carya</taxon>
    </lineage>
</organism>
<protein>
    <submittedName>
        <fullName evidence="2">Uncharacterized protein</fullName>
    </submittedName>
</protein>